<dbReference type="GO" id="GO:0005576">
    <property type="term" value="C:extracellular region"/>
    <property type="evidence" value="ECO:0007669"/>
    <property type="project" value="UniProtKB-SubCell"/>
</dbReference>
<comment type="similarity">
    <text evidence="6">Belongs to the metallophosphoesterase superfamily. Purple acid phosphatase family.</text>
</comment>
<dbReference type="Proteomes" id="UP001259832">
    <property type="component" value="Unassembled WGS sequence"/>
</dbReference>
<dbReference type="InterPro" id="IPR041792">
    <property type="entry name" value="MPP_PAP"/>
</dbReference>
<dbReference type="InterPro" id="IPR004843">
    <property type="entry name" value="Calcineurin-like_PHP"/>
</dbReference>
<dbReference type="PANTHER" id="PTHR45778">
    <property type="entry name" value="PURPLE ACID PHOSPHATASE-RELATED"/>
    <property type="match status" value="1"/>
</dbReference>
<name>A0AAD9G5N8_9STRA</name>
<feature type="domain" description="Calcineurin-like phosphoesterase" evidence="7">
    <location>
        <begin position="292"/>
        <end position="497"/>
    </location>
</feature>
<evidence type="ECO:0000259" key="8">
    <source>
        <dbReference type="Pfam" id="PF14008"/>
    </source>
</evidence>
<comment type="subunit">
    <text evidence="2">Homodimer.</text>
</comment>
<protein>
    <recommendedName>
        <fullName evidence="6">Purple acid phosphatase</fullName>
        <ecNumber evidence="6">3.1.3.2</ecNumber>
    </recommendedName>
</protein>
<dbReference type="CDD" id="cd00839">
    <property type="entry name" value="MPP_PAPs"/>
    <property type="match status" value="1"/>
</dbReference>
<keyword evidence="3" id="KW-0964">Secreted</keyword>
<dbReference type="Gene3D" id="3.60.21.10">
    <property type="match status" value="1"/>
</dbReference>
<dbReference type="EC" id="3.1.3.2" evidence="6"/>
<comment type="caution">
    <text evidence="10">The sequence shown here is derived from an EMBL/GenBank/DDBJ whole genome shotgun (WGS) entry which is preliminary data.</text>
</comment>
<reference evidence="10" key="1">
    <citation type="submission" date="2023-08" db="EMBL/GenBank/DDBJ databases">
        <title>Reference Genome Resource for the Citrus Pathogen Phytophthora citrophthora.</title>
        <authorList>
            <person name="Moller H."/>
            <person name="Coetzee B."/>
            <person name="Rose L.J."/>
            <person name="Van Niekerk J.M."/>
        </authorList>
    </citation>
    <scope>NUCLEOTIDE SEQUENCE</scope>
    <source>
        <strain evidence="10">STE-U-9442</strain>
    </source>
</reference>
<evidence type="ECO:0000259" key="9">
    <source>
        <dbReference type="Pfam" id="PF16656"/>
    </source>
</evidence>
<feature type="domain" description="Purple acid phosphatase N-terminal" evidence="9">
    <location>
        <begin position="110"/>
        <end position="212"/>
    </location>
</feature>
<evidence type="ECO:0000313" key="10">
    <source>
        <dbReference type="EMBL" id="KAK1932297.1"/>
    </source>
</evidence>
<evidence type="ECO:0000259" key="7">
    <source>
        <dbReference type="Pfam" id="PF00149"/>
    </source>
</evidence>
<dbReference type="InterPro" id="IPR029052">
    <property type="entry name" value="Metallo-depent_PP-like"/>
</dbReference>
<keyword evidence="11" id="KW-1185">Reference proteome</keyword>
<dbReference type="EMBL" id="JASMQC010000030">
    <property type="protein sequence ID" value="KAK1932297.1"/>
    <property type="molecule type" value="Genomic_DNA"/>
</dbReference>
<feature type="domain" description="Purple acid phosphatase C-terminal" evidence="8">
    <location>
        <begin position="517"/>
        <end position="575"/>
    </location>
</feature>
<evidence type="ECO:0000256" key="4">
    <source>
        <dbReference type="ARBA" id="ARBA00022729"/>
    </source>
</evidence>
<dbReference type="InterPro" id="IPR025733">
    <property type="entry name" value="PAPs_C"/>
</dbReference>
<dbReference type="PANTHER" id="PTHR45778:SF7">
    <property type="entry name" value="PURPLE ACID PHOSPHATASE"/>
    <property type="match status" value="1"/>
</dbReference>
<evidence type="ECO:0000313" key="11">
    <source>
        <dbReference type="Proteomes" id="UP001259832"/>
    </source>
</evidence>
<evidence type="ECO:0000256" key="3">
    <source>
        <dbReference type="ARBA" id="ARBA00022525"/>
    </source>
</evidence>
<evidence type="ECO:0000256" key="1">
    <source>
        <dbReference type="ARBA" id="ARBA00004613"/>
    </source>
</evidence>
<dbReference type="Pfam" id="PF00149">
    <property type="entry name" value="Metallophos"/>
    <property type="match status" value="1"/>
</dbReference>
<dbReference type="AlphaFoldDB" id="A0AAD9G5N8"/>
<dbReference type="GO" id="GO:0046872">
    <property type="term" value="F:metal ion binding"/>
    <property type="evidence" value="ECO:0007669"/>
    <property type="project" value="InterPro"/>
</dbReference>
<comment type="catalytic activity">
    <reaction evidence="6">
        <text>a phosphate monoester + H2O = an alcohol + phosphate</text>
        <dbReference type="Rhea" id="RHEA:15017"/>
        <dbReference type="ChEBI" id="CHEBI:15377"/>
        <dbReference type="ChEBI" id="CHEBI:30879"/>
        <dbReference type="ChEBI" id="CHEBI:43474"/>
        <dbReference type="ChEBI" id="CHEBI:67140"/>
        <dbReference type="EC" id="3.1.3.2"/>
    </reaction>
</comment>
<accession>A0AAD9G5N8</accession>
<dbReference type="Gene3D" id="2.60.40.380">
    <property type="entry name" value="Purple acid phosphatase-like, N-terminal"/>
    <property type="match status" value="1"/>
</dbReference>
<evidence type="ECO:0000256" key="2">
    <source>
        <dbReference type="ARBA" id="ARBA00011738"/>
    </source>
</evidence>
<dbReference type="GO" id="GO:0003993">
    <property type="term" value="F:acid phosphatase activity"/>
    <property type="evidence" value="ECO:0007669"/>
    <property type="project" value="UniProtKB-EC"/>
</dbReference>
<dbReference type="SUPFAM" id="SSF49363">
    <property type="entry name" value="Purple acid phosphatase, N-terminal domain"/>
    <property type="match status" value="1"/>
</dbReference>
<evidence type="ECO:0000256" key="6">
    <source>
        <dbReference type="RuleBase" id="RU361203"/>
    </source>
</evidence>
<dbReference type="Pfam" id="PF16656">
    <property type="entry name" value="Pur_ac_phosph_N"/>
    <property type="match status" value="1"/>
</dbReference>
<proteinExistence type="inferred from homology"/>
<gene>
    <name evidence="10" type="ORF">P3T76_012291</name>
</gene>
<keyword evidence="5" id="KW-0325">Glycoprotein</keyword>
<keyword evidence="6" id="KW-0378">Hydrolase</keyword>
<evidence type="ECO:0000256" key="5">
    <source>
        <dbReference type="ARBA" id="ARBA00023180"/>
    </source>
</evidence>
<dbReference type="InterPro" id="IPR008963">
    <property type="entry name" value="Purple_acid_Pase-like_N"/>
</dbReference>
<dbReference type="InterPro" id="IPR015914">
    <property type="entry name" value="PAPs_N"/>
</dbReference>
<dbReference type="SUPFAM" id="SSF56300">
    <property type="entry name" value="Metallo-dependent phosphatases"/>
    <property type="match status" value="1"/>
</dbReference>
<dbReference type="Pfam" id="PF14008">
    <property type="entry name" value="Metallophos_C"/>
    <property type="match status" value="1"/>
</dbReference>
<organism evidence="10 11">
    <name type="scientific">Phytophthora citrophthora</name>
    <dbReference type="NCBI Taxonomy" id="4793"/>
    <lineage>
        <taxon>Eukaryota</taxon>
        <taxon>Sar</taxon>
        <taxon>Stramenopiles</taxon>
        <taxon>Oomycota</taxon>
        <taxon>Peronosporomycetes</taxon>
        <taxon>Peronosporales</taxon>
        <taxon>Peronosporaceae</taxon>
        <taxon>Phytophthora</taxon>
    </lineage>
</organism>
<comment type="subcellular location">
    <subcellularLocation>
        <location evidence="1">Secreted</location>
    </subcellularLocation>
</comment>
<keyword evidence="4" id="KW-0732">Signal</keyword>
<sequence length="593" mass="66811">MVEVTFAMDSIENEDLMAVYLVDPEEINAVEGDPLSDFVDYLYVKDSRVLASGIHSIVFGPLVNMRASYQFKYLRKVDSSDGSDDEFVLPIYEVLGESPFVEMERGHTEPLQVRLALTAKKNEMRVTWVSGQVFGPNVKFGTATLERRAEASSGSYDALDMCTTPATIRSSVYFRHPGYLHEAVMTDLIPGERYIYRVGSATGVSSQELEFTFPAALGGTTGENQRPQSFFVFGDLGTSVLQKPIDELDFNDSDPERHFTSVDMVSRLANWGDERTVMERIRQDLDESLRPDAKIDDPEYAALIHIGDISYAKGKAFLWDQFGAVVQPVASRLPYMVGVGNHEYDYTVNGEGHDLSDSDAALSNGWHPVGGNFGDDSFGECGVPYARRFHMPESMDTTSNPPFWYSFRVGLAHHVVLSSEHRCASGSPMKKWLEWEITHNVDRERTPWLIVHIHRPLYCSEDYYADYNVTKILRGCLEDLLAANHADLVFSGHYHAYERTCPVFLDECREHDGKALAPTHIMIGSGGAELDDAPYFQANWTRSRQQEYGYGRLHIFNASHAKFEFVRARDHVVTDDVSIVSSHNWNVSTEHVN</sequence>